<accession>A0A0L0UXE1</accession>
<evidence type="ECO:0000313" key="2">
    <source>
        <dbReference type="EMBL" id="KNE91713.1"/>
    </source>
</evidence>
<protein>
    <submittedName>
        <fullName evidence="2">Uncharacterized protein</fullName>
    </submittedName>
</protein>
<evidence type="ECO:0000256" key="1">
    <source>
        <dbReference type="SAM" id="MobiDB-lite"/>
    </source>
</evidence>
<gene>
    <name evidence="2" type="ORF">PSTG_14871</name>
</gene>
<comment type="caution">
    <text evidence="2">The sequence shown here is derived from an EMBL/GenBank/DDBJ whole genome shotgun (WGS) entry which is preliminary data.</text>
</comment>
<dbReference type="AlphaFoldDB" id="A0A0L0UXE1"/>
<name>A0A0L0UXE1_9BASI</name>
<dbReference type="Proteomes" id="UP000054564">
    <property type="component" value="Unassembled WGS sequence"/>
</dbReference>
<proteinExistence type="predicted"/>
<reference evidence="3" key="1">
    <citation type="submission" date="2014-03" db="EMBL/GenBank/DDBJ databases">
        <title>The Genome Sequence of Puccinia striiformis f. sp. tritici PST-78.</title>
        <authorList>
            <consortium name="The Broad Institute Genome Sequencing Platform"/>
            <person name="Cuomo C."/>
            <person name="Hulbert S."/>
            <person name="Chen X."/>
            <person name="Walker B."/>
            <person name="Young S.K."/>
            <person name="Zeng Q."/>
            <person name="Gargeya S."/>
            <person name="Fitzgerald M."/>
            <person name="Haas B."/>
            <person name="Abouelleil A."/>
            <person name="Alvarado L."/>
            <person name="Arachchi H.M."/>
            <person name="Berlin A.M."/>
            <person name="Chapman S.B."/>
            <person name="Goldberg J."/>
            <person name="Griggs A."/>
            <person name="Gujja S."/>
            <person name="Hansen M."/>
            <person name="Howarth C."/>
            <person name="Imamovic A."/>
            <person name="Larimer J."/>
            <person name="McCowan C."/>
            <person name="Montmayeur A."/>
            <person name="Murphy C."/>
            <person name="Neiman D."/>
            <person name="Pearson M."/>
            <person name="Priest M."/>
            <person name="Roberts A."/>
            <person name="Saif S."/>
            <person name="Shea T."/>
            <person name="Sisk P."/>
            <person name="Sykes S."/>
            <person name="Wortman J."/>
            <person name="Nusbaum C."/>
            <person name="Birren B."/>
        </authorList>
    </citation>
    <scope>NUCLEOTIDE SEQUENCE [LARGE SCALE GENOMIC DNA]</scope>
    <source>
        <strain evidence="3">race PST-78</strain>
    </source>
</reference>
<dbReference type="EMBL" id="AJIL01000191">
    <property type="protein sequence ID" value="KNE91713.1"/>
    <property type="molecule type" value="Genomic_DNA"/>
</dbReference>
<evidence type="ECO:0000313" key="3">
    <source>
        <dbReference type="Proteomes" id="UP000054564"/>
    </source>
</evidence>
<feature type="region of interest" description="Disordered" evidence="1">
    <location>
        <begin position="157"/>
        <end position="241"/>
    </location>
</feature>
<sequence>MPTNNSIVTCKQRMFYSALVIFSIGVDLGQALPSGLTIGDLIPNLRSNHYPLLKDGSNHYSLLKDEESTTREIRPSQQHGGCLLSCLALGGLSPSLVAPEGLAEKIHSPPLVAKDLATKKFTSRRMLPTKGTLIGGHRPEACKPKGSILGFRKKLTAEAPGSKENTKLAASPPKDIAKTEIKGGNEPMPAKAIPLQSDSRKETEEIPFNGEISFRASSGELSSGAGWWQPGQRSSPTLNRE</sequence>
<feature type="compositionally biased region" description="Polar residues" evidence="1">
    <location>
        <begin position="231"/>
        <end position="241"/>
    </location>
</feature>
<keyword evidence="3" id="KW-1185">Reference proteome</keyword>
<organism evidence="2 3">
    <name type="scientific">Puccinia striiformis f. sp. tritici PST-78</name>
    <dbReference type="NCBI Taxonomy" id="1165861"/>
    <lineage>
        <taxon>Eukaryota</taxon>
        <taxon>Fungi</taxon>
        <taxon>Dikarya</taxon>
        <taxon>Basidiomycota</taxon>
        <taxon>Pucciniomycotina</taxon>
        <taxon>Pucciniomycetes</taxon>
        <taxon>Pucciniales</taxon>
        <taxon>Pucciniaceae</taxon>
        <taxon>Puccinia</taxon>
    </lineage>
</organism>